<gene>
    <name evidence="12" type="ORF">S03H2_55508</name>
</gene>
<comment type="caution">
    <text evidence="12">The sequence shown here is derived from an EMBL/GenBank/DDBJ whole genome shotgun (WGS) entry which is preliminary data.</text>
</comment>
<evidence type="ECO:0000256" key="11">
    <source>
        <dbReference type="ARBA" id="ARBA00031051"/>
    </source>
</evidence>
<comment type="catalytic activity">
    <reaction evidence="1">
        <text>3-deoxy-alpha-D-manno-2-octulosonate-8-phosphate + H2O = 3-deoxy-alpha-D-manno-oct-2-ulosonate + phosphate</text>
        <dbReference type="Rhea" id="RHEA:11500"/>
        <dbReference type="ChEBI" id="CHEBI:15377"/>
        <dbReference type="ChEBI" id="CHEBI:43474"/>
        <dbReference type="ChEBI" id="CHEBI:85985"/>
        <dbReference type="ChEBI" id="CHEBI:85986"/>
        <dbReference type="EC" id="3.1.3.45"/>
    </reaction>
</comment>
<proteinExistence type="inferred from homology"/>
<dbReference type="InterPro" id="IPR036412">
    <property type="entry name" value="HAD-like_sf"/>
</dbReference>
<dbReference type="InterPro" id="IPR023214">
    <property type="entry name" value="HAD_sf"/>
</dbReference>
<dbReference type="NCBIfam" id="TIGR01662">
    <property type="entry name" value="HAD-SF-IIIA"/>
    <property type="match status" value="1"/>
</dbReference>
<dbReference type="GO" id="GO:0009103">
    <property type="term" value="P:lipopolysaccharide biosynthetic process"/>
    <property type="evidence" value="ECO:0007669"/>
    <property type="project" value="UniProtKB-KW"/>
</dbReference>
<evidence type="ECO:0000256" key="8">
    <source>
        <dbReference type="ARBA" id="ARBA00022801"/>
    </source>
</evidence>
<dbReference type="GO" id="GO:0019143">
    <property type="term" value="F:3-deoxy-manno-octulosonate-8-phosphatase activity"/>
    <property type="evidence" value="ECO:0007669"/>
    <property type="project" value="UniProtKB-EC"/>
</dbReference>
<dbReference type="SFLD" id="SFLDS00003">
    <property type="entry name" value="Haloacid_Dehalogenase"/>
    <property type="match status" value="1"/>
</dbReference>
<dbReference type="InterPro" id="IPR010023">
    <property type="entry name" value="KdsC_fam"/>
</dbReference>
<dbReference type="CDD" id="cd01630">
    <property type="entry name" value="HAD_KDO-like"/>
    <property type="match status" value="1"/>
</dbReference>
<sequence length="157" mass="17179">MRERAKKVKMLILDIDGVMTDGRIIYDSKGNELKCFNVLDGMGLALLGQAKIKVALISAKGSKAVLRRARDIGAVEVKRNAIDKLTAFRQILKKHNLNAKDICFIGDDLLDLPVIKRAGLSVAVPGACPEVKRAARYITKKEGGKGAVREVIEVILR</sequence>
<evidence type="ECO:0000256" key="6">
    <source>
        <dbReference type="ARBA" id="ARBA00020092"/>
    </source>
</evidence>
<comment type="subunit">
    <text evidence="4">Homotetramer.</text>
</comment>
<protein>
    <recommendedName>
        <fullName evidence="6">3-deoxy-D-manno-octulosonate 8-phosphate phosphatase KdsC</fullName>
        <ecNumber evidence="5">3.1.3.45</ecNumber>
    </recommendedName>
    <alternativeName>
        <fullName evidence="11">KDO 8-P phosphatase</fullName>
    </alternativeName>
</protein>
<evidence type="ECO:0000256" key="5">
    <source>
        <dbReference type="ARBA" id="ARBA00013066"/>
    </source>
</evidence>
<dbReference type="SFLD" id="SFLDG01136">
    <property type="entry name" value="C1.6:_Phosphoserine_Phosphatas"/>
    <property type="match status" value="1"/>
</dbReference>
<keyword evidence="9" id="KW-0460">Magnesium</keyword>
<dbReference type="InterPro" id="IPR006549">
    <property type="entry name" value="HAD-SF_hydro_IIIA"/>
</dbReference>
<keyword evidence="10" id="KW-0448">Lipopolysaccharide biosynthesis</keyword>
<dbReference type="Pfam" id="PF08282">
    <property type="entry name" value="Hydrolase_3"/>
    <property type="match status" value="1"/>
</dbReference>
<dbReference type="PANTHER" id="PTHR21485:SF6">
    <property type="entry name" value="N-ACYLNEURAMINATE CYTIDYLYLTRANSFERASE-RELATED"/>
    <property type="match status" value="1"/>
</dbReference>
<evidence type="ECO:0000256" key="9">
    <source>
        <dbReference type="ARBA" id="ARBA00022842"/>
    </source>
</evidence>
<dbReference type="NCBIfam" id="TIGR01670">
    <property type="entry name" value="KdsC-phosphatas"/>
    <property type="match status" value="1"/>
</dbReference>
<organism evidence="12">
    <name type="scientific">marine sediment metagenome</name>
    <dbReference type="NCBI Taxonomy" id="412755"/>
    <lineage>
        <taxon>unclassified sequences</taxon>
        <taxon>metagenomes</taxon>
        <taxon>ecological metagenomes</taxon>
    </lineage>
</organism>
<evidence type="ECO:0000256" key="1">
    <source>
        <dbReference type="ARBA" id="ARBA00000898"/>
    </source>
</evidence>
<dbReference type="SFLD" id="SFLDG01138">
    <property type="entry name" value="C1.6.2:_Deoxy-d-mannose-octulo"/>
    <property type="match status" value="1"/>
</dbReference>
<name>X1KFM1_9ZZZZ</name>
<keyword evidence="8" id="KW-0378">Hydrolase</keyword>
<dbReference type="GO" id="GO:0046872">
    <property type="term" value="F:metal ion binding"/>
    <property type="evidence" value="ECO:0007669"/>
    <property type="project" value="UniProtKB-KW"/>
</dbReference>
<evidence type="ECO:0000256" key="7">
    <source>
        <dbReference type="ARBA" id="ARBA00022723"/>
    </source>
</evidence>
<dbReference type="EC" id="3.1.3.45" evidence="5"/>
<keyword evidence="7" id="KW-0479">Metal-binding</keyword>
<dbReference type="PANTHER" id="PTHR21485">
    <property type="entry name" value="HAD SUPERFAMILY MEMBERS CMAS AND KDSC"/>
    <property type="match status" value="1"/>
</dbReference>
<comment type="similarity">
    <text evidence="3">Belongs to the KdsC family.</text>
</comment>
<evidence type="ECO:0000256" key="2">
    <source>
        <dbReference type="ARBA" id="ARBA00001946"/>
    </source>
</evidence>
<dbReference type="Gene3D" id="3.40.50.1000">
    <property type="entry name" value="HAD superfamily/HAD-like"/>
    <property type="match status" value="1"/>
</dbReference>
<dbReference type="GO" id="GO:0008781">
    <property type="term" value="F:N-acylneuraminate cytidylyltransferase activity"/>
    <property type="evidence" value="ECO:0007669"/>
    <property type="project" value="TreeGrafter"/>
</dbReference>
<dbReference type="PIRSF" id="PIRSF006118">
    <property type="entry name" value="KDO8-P_Ptase"/>
    <property type="match status" value="1"/>
</dbReference>
<dbReference type="AlphaFoldDB" id="X1KFM1"/>
<evidence type="ECO:0000313" key="12">
    <source>
        <dbReference type="EMBL" id="GAH80863.1"/>
    </source>
</evidence>
<evidence type="ECO:0000256" key="10">
    <source>
        <dbReference type="ARBA" id="ARBA00022985"/>
    </source>
</evidence>
<dbReference type="InterPro" id="IPR050793">
    <property type="entry name" value="CMP-NeuNAc_synthase"/>
</dbReference>
<evidence type="ECO:0000256" key="4">
    <source>
        <dbReference type="ARBA" id="ARBA00011881"/>
    </source>
</evidence>
<accession>X1KFM1</accession>
<reference evidence="12" key="1">
    <citation type="journal article" date="2014" name="Front. Microbiol.">
        <title>High frequency of phylogenetically diverse reductive dehalogenase-homologous genes in deep subseafloor sedimentary metagenomes.</title>
        <authorList>
            <person name="Kawai M."/>
            <person name="Futagami T."/>
            <person name="Toyoda A."/>
            <person name="Takaki Y."/>
            <person name="Nishi S."/>
            <person name="Hori S."/>
            <person name="Arai W."/>
            <person name="Tsubouchi T."/>
            <person name="Morono Y."/>
            <person name="Uchiyama I."/>
            <person name="Ito T."/>
            <person name="Fujiyama A."/>
            <person name="Inagaki F."/>
            <person name="Takami H."/>
        </authorList>
    </citation>
    <scope>NUCLEOTIDE SEQUENCE</scope>
    <source>
        <strain evidence="12">Expedition CK06-06</strain>
    </source>
</reference>
<dbReference type="FunFam" id="3.40.50.1000:FF:000029">
    <property type="entry name" value="3-deoxy-D-manno-octulosonate 8-phosphate phosphatase KdsC"/>
    <property type="match status" value="1"/>
</dbReference>
<comment type="cofactor">
    <cofactor evidence="2">
        <name>Mg(2+)</name>
        <dbReference type="ChEBI" id="CHEBI:18420"/>
    </cofactor>
</comment>
<dbReference type="EMBL" id="BARU01035461">
    <property type="protein sequence ID" value="GAH80863.1"/>
    <property type="molecule type" value="Genomic_DNA"/>
</dbReference>
<evidence type="ECO:0000256" key="3">
    <source>
        <dbReference type="ARBA" id="ARBA00005893"/>
    </source>
</evidence>
<feature type="non-terminal residue" evidence="12">
    <location>
        <position position="157"/>
    </location>
</feature>
<dbReference type="SUPFAM" id="SSF56784">
    <property type="entry name" value="HAD-like"/>
    <property type="match status" value="1"/>
</dbReference>